<gene>
    <name evidence="1" type="ORF">ACFFUV_22160</name>
</gene>
<dbReference type="RefSeq" id="WP_390197669.1">
    <property type="nucleotide sequence ID" value="NZ_JBHMEP010000015.1"/>
</dbReference>
<reference evidence="1 2" key="1">
    <citation type="submission" date="2024-09" db="EMBL/GenBank/DDBJ databases">
        <authorList>
            <person name="Sun Q."/>
            <person name="Mori K."/>
        </authorList>
    </citation>
    <scope>NUCLEOTIDE SEQUENCE [LARGE SCALE GENOMIC DNA]</scope>
    <source>
        <strain evidence="1 2">CECT 8064</strain>
    </source>
</reference>
<organism evidence="1 2">
    <name type="scientific">Vibrio olivae</name>
    <dbReference type="NCBI Taxonomy" id="1243002"/>
    <lineage>
        <taxon>Bacteria</taxon>
        <taxon>Pseudomonadati</taxon>
        <taxon>Pseudomonadota</taxon>
        <taxon>Gammaproteobacteria</taxon>
        <taxon>Vibrionales</taxon>
        <taxon>Vibrionaceae</taxon>
        <taxon>Vibrio</taxon>
    </lineage>
</organism>
<keyword evidence="2" id="KW-1185">Reference proteome</keyword>
<dbReference type="EMBL" id="JBHMEP010000015">
    <property type="protein sequence ID" value="MFB9137659.1"/>
    <property type="molecule type" value="Genomic_DNA"/>
</dbReference>
<comment type="caution">
    <text evidence="1">The sequence shown here is derived from an EMBL/GenBank/DDBJ whole genome shotgun (WGS) entry which is preliminary data.</text>
</comment>
<sequence>MFKIGELGDFKYDYVKLYPDGSVKMLNRFSGGDDLAVTEITKDSYDDGWHYMWIRGDLHLYKHTKTAQMHGSYEITTDGFIVNSTFLVTKDNKIVNELKPRPVTNKKKLKVLSLSGELLM</sequence>
<evidence type="ECO:0000313" key="1">
    <source>
        <dbReference type="EMBL" id="MFB9137659.1"/>
    </source>
</evidence>
<name>A0ABV5HTT4_9VIBR</name>
<proteinExistence type="predicted"/>
<dbReference type="Proteomes" id="UP001589645">
    <property type="component" value="Unassembled WGS sequence"/>
</dbReference>
<accession>A0ABV5HTT4</accession>
<evidence type="ECO:0000313" key="2">
    <source>
        <dbReference type="Proteomes" id="UP001589645"/>
    </source>
</evidence>
<protein>
    <submittedName>
        <fullName evidence="1">Uncharacterized protein</fullName>
    </submittedName>
</protein>